<dbReference type="RefSeq" id="XP_003010341.1">
    <property type="nucleotide sequence ID" value="XM_003010295.1"/>
</dbReference>
<dbReference type="FunFam" id="3.40.30.10:FF:000245">
    <property type="entry name" value="Thioredoxin"/>
    <property type="match status" value="1"/>
</dbReference>
<evidence type="ECO:0000256" key="1">
    <source>
        <dbReference type="ARBA" id="ARBA00008987"/>
    </source>
</evidence>
<protein>
    <submittedName>
        <fullName evidence="4">Thioredoxin, putative</fullName>
    </submittedName>
</protein>
<comment type="caution">
    <text evidence="4">The sequence shown here is derived from an EMBL/GenBank/DDBJ whole genome shotgun (WGS) entry which is preliminary data.</text>
</comment>
<keyword evidence="5" id="KW-1185">Reference proteome</keyword>
<accession>D4B3K3</accession>
<keyword evidence="2" id="KW-1015">Disulfide bond</keyword>
<feature type="domain" description="Thioredoxin" evidence="3">
    <location>
        <begin position="71"/>
        <end position="191"/>
    </location>
</feature>
<dbReference type="Proteomes" id="UP000008866">
    <property type="component" value="Unassembled WGS sequence"/>
</dbReference>
<dbReference type="HOGENOM" id="CLU_090389_9_0_1"/>
<organism evidence="4 5">
    <name type="scientific">Arthroderma benhamiae (strain ATCC MYA-4681 / CBS 112371)</name>
    <name type="common">Trichophyton mentagrophytes</name>
    <dbReference type="NCBI Taxonomy" id="663331"/>
    <lineage>
        <taxon>Eukaryota</taxon>
        <taxon>Fungi</taxon>
        <taxon>Dikarya</taxon>
        <taxon>Ascomycota</taxon>
        <taxon>Pezizomycotina</taxon>
        <taxon>Eurotiomycetes</taxon>
        <taxon>Eurotiomycetidae</taxon>
        <taxon>Onygenales</taxon>
        <taxon>Arthrodermataceae</taxon>
        <taxon>Trichophyton</taxon>
    </lineage>
</organism>
<dbReference type="PROSITE" id="PS00194">
    <property type="entry name" value="THIOREDOXIN_1"/>
    <property type="match status" value="1"/>
</dbReference>
<dbReference type="GeneID" id="9525611"/>
<dbReference type="OMA" id="PLKFTGF"/>
<dbReference type="InterPro" id="IPR036249">
    <property type="entry name" value="Thioredoxin-like_sf"/>
</dbReference>
<dbReference type="PROSITE" id="PS51352">
    <property type="entry name" value="THIOREDOXIN_2"/>
    <property type="match status" value="1"/>
</dbReference>
<dbReference type="PANTHER" id="PTHR46115">
    <property type="entry name" value="THIOREDOXIN-LIKE PROTEIN 1"/>
    <property type="match status" value="1"/>
</dbReference>
<dbReference type="KEGG" id="abe:ARB_03042"/>
<dbReference type="STRING" id="663331.D4B3K3"/>
<dbReference type="PRINTS" id="PR00421">
    <property type="entry name" value="THIOREDOXIN"/>
</dbReference>
<dbReference type="AlphaFoldDB" id="D4B3K3"/>
<dbReference type="InterPro" id="IPR017937">
    <property type="entry name" value="Thioredoxin_CS"/>
</dbReference>
<dbReference type="CDD" id="cd02947">
    <property type="entry name" value="TRX_family"/>
    <property type="match status" value="1"/>
</dbReference>
<dbReference type="Gene3D" id="3.40.30.10">
    <property type="entry name" value="Glutaredoxin"/>
    <property type="match status" value="1"/>
</dbReference>
<gene>
    <name evidence="4" type="ORF">ARB_03042</name>
</gene>
<dbReference type="eggNOG" id="KOG0907">
    <property type="taxonomic scope" value="Eukaryota"/>
</dbReference>
<dbReference type="Pfam" id="PF00085">
    <property type="entry name" value="Thioredoxin"/>
    <property type="match status" value="1"/>
</dbReference>
<evidence type="ECO:0000259" key="3">
    <source>
        <dbReference type="PROSITE" id="PS51352"/>
    </source>
</evidence>
<name>D4B3K3_ARTBC</name>
<comment type="similarity">
    <text evidence="1">Belongs to the thioredoxin family.</text>
</comment>
<proteinExistence type="inferred from homology"/>
<dbReference type="SUPFAM" id="SSF52833">
    <property type="entry name" value="Thioredoxin-like"/>
    <property type="match status" value="1"/>
</dbReference>
<evidence type="ECO:0000313" key="5">
    <source>
        <dbReference type="Proteomes" id="UP000008866"/>
    </source>
</evidence>
<evidence type="ECO:0000256" key="2">
    <source>
        <dbReference type="ARBA" id="ARBA00023157"/>
    </source>
</evidence>
<dbReference type="EMBL" id="ABSU01000034">
    <property type="protein sequence ID" value="EFE29701.1"/>
    <property type="molecule type" value="Genomic_DNA"/>
</dbReference>
<dbReference type="InterPro" id="IPR013766">
    <property type="entry name" value="Thioredoxin_domain"/>
</dbReference>
<sequence length="191" mass="20356">MPASTSSRLPLRLALARRFSPRPASSSSSSSSFCCWPYLSRPALLSSASSLSSTSARPPLQTTTAPASTRLFSSSSARLFSPTTANMVVQEIKSRDDYMKAIAGGKLVLIDCYATWCGPCKAIAPVVDRLSEEHCAEVDFYKVDVDECSEVAAELGVRAMPTFYFFKGGEKLDSVAGAAEGPIVAALARLK</sequence>
<reference evidence="5" key="1">
    <citation type="journal article" date="2011" name="Genome Biol.">
        <title>Comparative and functional genomics provide insights into the pathogenicity of dermatophytic fungi.</title>
        <authorList>
            <person name="Burmester A."/>
            <person name="Shelest E."/>
            <person name="Gloeckner G."/>
            <person name="Heddergott C."/>
            <person name="Schindler S."/>
            <person name="Staib P."/>
            <person name="Heidel A."/>
            <person name="Felder M."/>
            <person name="Petzold A."/>
            <person name="Szafranski K."/>
            <person name="Feuermann M."/>
            <person name="Pedruzzi I."/>
            <person name="Priebe S."/>
            <person name="Groth M."/>
            <person name="Winkler R."/>
            <person name="Li W."/>
            <person name="Kniemeyer O."/>
            <person name="Schroeckh V."/>
            <person name="Hertweck C."/>
            <person name="Hube B."/>
            <person name="White T.C."/>
            <person name="Platzer M."/>
            <person name="Guthke R."/>
            <person name="Heitman J."/>
            <person name="Woestemeyer J."/>
            <person name="Zipfel P.F."/>
            <person name="Monod M."/>
            <person name="Brakhage A.A."/>
        </authorList>
    </citation>
    <scope>NUCLEOTIDE SEQUENCE [LARGE SCALE GENOMIC DNA]</scope>
    <source>
        <strain evidence="5">ATCC MYA-4681 / CBS 112371</strain>
    </source>
</reference>
<evidence type="ECO:0000313" key="4">
    <source>
        <dbReference type="EMBL" id="EFE29701.1"/>
    </source>
</evidence>